<evidence type="ECO:0000256" key="6">
    <source>
        <dbReference type="SAM" id="MobiDB-lite"/>
    </source>
</evidence>
<comment type="subcellular location">
    <subcellularLocation>
        <location evidence="1">Membrane</location>
        <topology evidence="1">Multi-pass membrane protein</topology>
    </subcellularLocation>
</comment>
<proteinExistence type="inferred from homology"/>
<dbReference type="AlphaFoldDB" id="A0AA39LEP0"/>
<dbReference type="Gene3D" id="1.20.144.10">
    <property type="entry name" value="Phosphatidic acid phosphatase type 2/haloperoxidase"/>
    <property type="match status" value="1"/>
</dbReference>
<dbReference type="GO" id="GO:0005886">
    <property type="term" value="C:plasma membrane"/>
    <property type="evidence" value="ECO:0007669"/>
    <property type="project" value="TreeGrafter"/>
</dbReference>
<dbReference type="InterPro" id="IPR000326">
    <property type="entry name" value="PAP2/HPO"/>
</dbReference>
<organism evidence="9 10">
    <name type="scientific">Steinernema hermaphroditum</name>
    <dbReference type="NCBI Taxonomy" id="289476"/>
    <lineage>
        <taxon>Eukaryota</taxon>
        <taxon>Metazoa</taxon>
        <taxon>Ecdysozoa</taxon>
        <taxon>Nematoda</taxon>
        <taxon>Chromadorea</taxon>
        <taxon>Rhabditida</taxon>
        <taxon>Tylenchina</taxon>
        <taxon>Panagrolaimomorpha</taxon>
        <taxon>Strongyloidoidea</taxon>
        <taxon>Steinernematidae</taxon>
        <taxon>Steinernema</taxon>
    </lineage>
</organism>
<feature type="transmembrane region" description="Helical" evidence="7">
    <location>
        <begin position="58"/>
        <end position="82"/>
    </location>
</feature>
<sequence length="376" mass="42666">MTTKISVGRIVADFLVLLACAIPLLIFHEFVKPYKRGFYCDDESIRYPLLPSTVTRQMLIVVGILIPSALIIATEVFRTLAWEKKCSHLFKKYHMRNTQVHRLIVRLYIFIGYFFLGVCFNQLMVDIAKYTIGRQRPHFMEVCKPNVGYKNCGLNHTYITDFWCTTTDKKLIHESQLSFYSGHSSFSFYAAWYTSLYLQARLYRPLYSRLLLPVIQFSLFGGAAFVAYSRVSDYKHHWSDVLVGSAMGSAIGIIVALFVAEVFKRREIPSCVDEAPEGHNMNLMPLEKRPDPELGIQPAPTNTVVETKTVLVSHDMRGPSIYNSGGHPVEGQRIPPSHRLTSTPVAQTSQIHITSNGYKSELHLDPVLVVPVNDDN</sequence>
<reference evidence="9" key="1">
    <citation type="submission" date="2023-06" db="EMBL/GenBank/DDBJ databases">
        <title>Genomic analysis of the entomopathogenic nematode Steinernema hermaphroditum.</title>
        <authorList>
            <person name="Schwarz E.M."/>
            <person name="Heppert J.K."/>
            <person name="Baniya A."/>
            <person name="Schwartz H.T."/>
            <person name="Tan C.-H."/>
            <person name="Antoshechkin I."/>
            <person name="Sternberg P.W."/>
            <person name="Goodrich-Blair H."/>
            <person name="Dillman A.R."/>
        </authorList>
    </citation>
    <scope>NUCLEOTIDE SEQUENCE</scope>
    <source>
        <strain evidence="9">PS9179</strain>
        <tissue evidence="9">Whole animal</tissue>
    </source>
</reference>
<evidence type="ECO:0000256" key="1">
    <source>
        <dbReference type="ARBA" id="ARBA00004141"/>
    </source>
</evidence>
<accession>A0AA39LEP0</accession>
<dbReference type="GO" id="GO:0008195">
    <property type="term" value="F:phosphatidate phosphatase activity"/>
    <property type="evidence" value="ECO:0007669"/>
    <property type="project" value="TreeGrafter"/>
</dbReference>
<feature type="transmembrane region" description="Helical" evidence="7">
    <location>
        <begin position="103"/>
        <end position="124"/>
    </location>
</feature>
<keyword evidence="10" id="KW-1185">Reference proteome</keyword>
<dbReference type="GO" id="GO:0006644">
    <property type="term" value="P:phospholipid metabolic process"/>
    <property type="evidence" value="ECO:0007669"/>
    <property type="project" value="InterPro"/>
</dbReference>
<keyword evidence="3 7" id="KW-0812">Transmembrane</keyword>
<dbReference type="Pfam" id="PF01569">
    <property type="entry name" value="PAP2"/>
    <property type="match status" value="1"/>
</dbReference>
<evidence type="ECO:0000256" key="5">
    <source>
        <dbReference type="ARBA" id="ARBA00023136"/>
    </source>
</evidence>
<dbReference type="PANTHER" id="PTHR10165:SF201">
    <property type="entry name" value="PHOSPHATIDIC ACID PHOSPHATASE TYPE 2_HALOPEROXIDASE DOMAIN-CONTAINING PROTEIN"/>
    <property type="match status" value="1"/>
</dbReference>
<evidence type="ECO:0000259" key="8">
    <source>
        <dbReference type="SMART" id="SM00014"/>
    </source>
</evidence>
<evidence type="ECO:0000256" key="3">
    <source>
        <dbReference type="ARBA" id="ARBA00022692"/>
    </source>
</evidence>
<dbReference type="InterPro" id="IPR036938">
    <property type="entry name" value="PAP2/HPO_sf"/>
</dbReference>
<dbReference type="InterPro" id="IPR043216">
    <property type="entry name" value="PAP-like"/>
</dbReference>
<keyword evidence="5 7" id="KW-0472">Membrane</keyword>
<comment type="similarity">
    <text evidence="2">Belongs to the PA-phosphatase related phosphoesterase family.</text>
</comment>
<dbReference type="GO" id="GO:0046839">
    <property type="term" value="P:phospholipid dephosphorylation"/>
    <property type="evidence" value="ECO:0007669"/>
    <property type="project" value="TreeGrafter"/>
</dbReference>
<feature type="transmembrane region" description="Helical" evidence="7">
    <location>
        <begin position="241"/>
        <end position="260"/>
    </location>
</feature>
<dbReference type="SUPFAM" id="SSF48317">
    <property type="entry name" value="Acid phosphatase/Vanadium-dependent haloperoxidase"/>
    <property type="match status" value="1"/>
</dbReference>
<dbReference type="PANTHER" id="PTHR10165">
    <property type="entry name" value="LIPID PHOSPHATE PHOSPHATASE"/>
    <property type="match status" value="1"/>
</dbReference>
<evidence type="ECO:0000313" key="9">
    <source>
        <dbReference type="EMBL" id="KAK0394279.1"/>
    </source>
</evidence>
<protein>
    <recommendedName>
        <fullName evidence="8">Phosphatidic acid phosphatase type 2/haloperoxidase domain-containing protein</fullName>
    </recommendedName>
</protein>
<evidence type="ECO:0000256" key="2">
    <source>
        <dbReference type="ARBA" id="ARBA00008816"/>
    </source>
</evidence>
<dbReference type="CDD" id="cd03384">
    <property type="entry name" value="PAP2_wunen"/>
    <property type="match status" value="1"/>
</dbReference>
<feature type="region of interest" description="Disordered" evidence="6">
    <location>
        <begin position="320"/>
        <end position="346"/>
    </location>
</feature>
<evidence type="ECO:0000313" key="10">
    <source>
        <dbReference type="Proteomes" id="UP001175271"/>
    </source>
</evidence>
<feature type="transmembrane region" description="Helical" evidence="7">
    <location>
        <begin position="210"/>
        <end position="229"/>
    </location>
</feature>
<dbReference type="FunFam" id="1.20.144.10:FF:000031">
    <property type="entry name" value="PhosphoLipid PhosPhatase homolog"/>
    <property type="match status" value="1"/>
</dbReference>
<feature type="transmembrane region" description="Helical" evidence="7">
    <location>
        <begin position="7"/>
        <end position="27"/>
    </location>
</feature>
<comment type="caution">
    <text evidence="9">The sequence shown here is derived from an EMBL/GenBank/DDBJ whole genome shotgun (WGS) entry which is preliminary data.</text>
</comment>
<feature type="transmembrane region" description="Helical" evidence="7">
    <location>
        <begin position="177"/>
        <end position="198"/>
    </location>
</feature>
<dbReference type="SMART" id="SM00014">
    <property type="entry name" value="acidPPc"/>
    <property type="match status" value="1"/>
</dbReference>
<gene>
    <name evidence="9" type="ORF">QR680_000666</name>
</gene>
<dbReference type="GO" id="GO:0007165">
    <property type="term" value="P:signal transduction"/>
    <property type="evidence" value="ECO:0007669"/>
    <property type="project" value="TreeGrafter"/>
</dbReference>
<name>A0AA39LEP0_9BILA</name>
<dbReference type="Proteomes" id="UP001175271">
    <property type="component" value="Unassembled WGS sequence"/>
</dbReference>
<evidence type="ECO:0000256" key="7">
    <source>
        <dbReference type="SAM" id="Phobius"/>
    </source>
</evidence>
<keyword evidence="4 7" id="KW-1133">Transmembrane helix</keyword>
<dbReference type="EMBL" id="JAUCMV010000005">
    <property type="protein sequence ID" value="KAK0394279.1"/>
    <property type="molecule type" value="Genomic_DNA"/>
</dbReference>
<feature type="domain" description="Phosphatidic acid phosphatase type 2/haloperoxidase" evidence="8">
    <location>
        <begin position="111"/>
        <end position="256"/>
    </location>
</feature>
<evidence type="ECO:0000256" key="4">
    <source>
        <dbReference type="ARBA" id="ARBA00022989"/>
    </source>
</evidence>